<evidence type="ECO:0000313" key="7">
    <source>
        <dbReference type="Proteomes" id="UP000239706"/>
    </source>
</evidence>
<evidence type="ECO:0000256" key="1">
    <source>
        <dbReference type="ARBA" id="ARBA00009232"/>
    </source>
</evidence>
<dbReference type="InterPro" id="IPR036995">
    <property type="entry name" value="MPG_sf"/>
</dbReference>
<dbReference type="AlphaFoldDB" id="A0A2T0B4G5"/>
<dbReference type="GO" id="GO:0003677">
    <property type="term" value="F:DNA binding"/>
    <property type="evidence" value="ECO:0007669"/>
    <property type="project" value="InterPro"/>
</dbReference>
<dbReference type="GO" id="GO:0006284">
    <property type="term" value="P:base-excision repair"/>
    <property type="evidence" value="ECO:0007669"/>
    <property type="project" value="InterPro"/>
</dbReference>
<dbReference type="InterPro" id="IPR011034">
    <property type="entry name" value="Formyl_transferase-like_C_sf"/>
</dbReference>
<evidence type="ECO:0000256" key="4">
    <source>
        <dbReference type="ARBA" id="ARBA00023204"/>
    </source>
</evidence>
<dbReference type="SUPFAM" id="SSF50486">
    <property type="entry name" value="FMT C-terminal domain-like"/>
    <property type="match status" value="1"/>
</dbReference>
<proteinExistence type="inferred from homology"/>
<reference evidence="6 7" key="1">
    <citation type="submission" date="2018-03" db="EMBL/GenBank/DDBJ databases">
        <title>Genome sequence of Clostridium liquoris DSM 100320.</title>
        <authorList>
            <person name="Poehlein A."/>
            <person name="Daniel R."/>
        </authorList>
    </citation>
    <scope>NUCLEOTIDE SEQUENCE [LARGE SCALE GENOMIC DNA]</scope>
    <source>
        <strain evidence="6 7">DSM 100320</strain>
    </source>
</reference>
<evidence type="ECO:0000256" key="3">
    <source>
        <dbReference type="ARBA" id="ARBA00022801"/>
    </source>
</evidence>
<dbReference type="CDD" id="cd00540">
    <property type="entry name" value="AAG"/>
    <property type="match status" value="1"/>
</dbReference>
<dbReference type="PANTHER" id="PTHR10429:SF0">
    <property type="entry name" value="DNA-3-METHYLADENINE GLYCOSYLASE"/>
    <property type="match status" value="1"/>
</dbReference>
<dbReference type="Pfam" id="PF02245">
    <property type="entry name" value="Pur_DNA_glyco"/>
    <property type="match status" value="1"/>
</dbReference>
<name>A0A2T0B4G5_9CLOT</name>
<dbReference type="NCBIfam" id="NF002001">
    <property type="entry name" value="PRK00802.1-1"/>
    <property type="match status" value="1"/>
</dbReference>
<dbReference type="RefSeq" id="WP_106063558.1">
    <property type="nucleotide sequence ID" value="NZ_PVXO01000038.1"/>
</dbReference>
<dbReference type="NCBIfam" id="NF002003">
    <property type="entry name" value="PRK00802.1-3"/>
    <property type="match status" value="1"/>
</dbReference>
<dbReference type="Gene3D" id="3.10.300.10">
    <property type="entry name" value="Methylpurine-DNA glycosylase (MPG)"/>
    <property type="match status" value="1"/>
</dbReference>
<dbReference type="FunFam" id="3.10.300.10:FF:000001">
    <property type="entry name" value="Putative 3-methyladenine DNA glycosylase"/>
    <property type="match status" value="1"/>
</dbReference>
<keyword evidence="7" id="KW-1185">Reference proteome</keyword>
<protein>
    <recommendedName>
        <fullName evidence="5">Putative 3-methyladenine DNA glycosylase</fullName>
        <ecNumber evidence="5">3.2.2.-</ecNumber>
    </recommendedName>
</protein>
<keyword evidence="2 5" id="KW-0227">DNA damage</keyword>
<keyword evidence="3 5" id="KW-0378">Hydrolase</keyword>
<dbReference type="PANTHER" id="PTHR10429">
    <property type="entry name" value="DNA-3-METHYLADENINE GLYCOSYLASE"/>
    <property type="match status" value="1"/>
</dbReference>
<dbReference type="NCBIfam" id="TIGR00567">
    <property type="entry name" value="3mg"/>
    <property type="match status" value="1"/>
</dbReference>
<comment type="similarity">
    <text evidence="1 5">Belongs to the DNA glycosylase MPG family.</text>
</comment>
<dbReference type="GO" id="GO:0003905">
    <property type="term" value="F:alkylbase DNA N-glycosylase activity"/>
    <property type="evidence" value="ECO:0007669"/>
    <property type="project" value="InterPro"/>
</dbReference>
<evidence type="ECO:0000313" key="6">
    <source>
        <dbReference type="EMBL" id="PRR78667.1"/>
    </source>
</evidence>
<dbReference type="EMBL" id="PVXO01000038">
    <property type="protein sequence ID" value="PRR78667.1"/>
    <property type="molecule type" value="Genomic_DNA"/>
</dbReference>
<organism evidence="6 7">
    <name type="scientific">Clostridium liquoris</name>
    <dbReference type="NCBI Taxonomy" id="1289519"/>
    <lineage>
        <taxon>Bacteria</taxon>
        <taxon>Bacillati</taxon>
        <taxon>Bacillota</taxon>
        <taxon>Clostridia</taxon>
        <taxon>Eubacteriales</taxon>
        <taxon>Clostridiaceae</taxon>
        <taxon>Clostridium</taxon>
    </lineage>
</organism>
<accession>A0A2T0B4G5</accession>
<dbReference type="HAMAP" id="MF_00527">
    <property type="entry name" value="3MGH"/>
    <property type="match status" value="1"/>
</dbReference>
<evidence type="ECO:0000256" key="2">
    <source>
        <dbReference type="ARBA" id="ARBA00022763"/>
    </source>
</evidence>
<dbReference type="InterPro" id="IPR003180">
    <property type="entry name" value="MPG"/>
</dbReference>
<comment type="caution">
    <text evidence="6">The sequence shown here is derived from an EMBL/GenBank/DDBJ whole genome shotgun (WGS) entry which is preliminary data.</text>
</comment>
<evidence type="ECO:0000256" key="5">
    <source>
        <dbReference type="HAMAP-Rule" id="MF_00527"/>
    </source>
</evidence>
<dbReference type="OrthoDB" id="9794313at2"/>
<keyword evidence="4 5" id="KW-0234">DNA repair</keyword>
<gene>
    <name evidence="6" type="ORF">CLLI_14410</name>
</gene>
<dbReference type="EC" id="3.2.2.-" evidence="5"/>
<sequence length="201" mass="22750">MKLSREFYNRDTVLVAKELLGKVLVTKEMDAVCKGKIVEVEAYMGPEDKAAHSYGGRRTKRVEVMYGEPGFAYVFIIYGLHYCMNTVTREKGVPQAVLIRALEPIKGLDMMSNRRFKKNYDKLTKKEKINLTNGPAKLCSAMNIDKSLNAEDLCGETIYIEEGGKENFDTGVSKRIGVDYAGEAKDYPWRFFIEGNAYVSK</sequence>
<dbReference type="Proteomes" id="UP000239706">
    <property type="component" value="Unassembled WGS sequence"/>
</dbReference>